<dbReference type="InterPro" id="IPR010719">
    <property type="entry name" value="MnmM_MeTrfase"/>
</dbReference>
<dbReference type="AlphaFoldDB" id="A0A3N4MT82"/>
<accession>A0A3N4MT82</accession>
<keyword evidence="1" id="KW-0808">Transferase</keyword>
<dbReference type="EMBL" id="RPFL01000017">
    <property type="protein sequence ID" value="RPD86911.1"/>
    <property type="molecule type" value="Genomic_DNA"/>
</dbReference>
<comment type="caution">
    <text evidence="1">The sequence shown here is derived from an EMBL/GenBank/DDBJ whole genome shotgun (WGS) entry which is preliminary data.</text>
</comment>
<keyword evidence="2" id="KW-1185">Reference proteome</keyword>
<dbReference type="InterPro" id="IPR029063">
    <property type="entry name" value="SAM-dependent_MTases_sf"/>
</dbReference>
<evidence type="ECO:0000313" key="2">
    <source>
        <dbReference type="Proteomes" id="UP000272412"/>
    </source>
</evidence>
<dbReference type="SUPFAM" id="SSF53335">
    <property type="entry name" value="S-adenosyl-L-methionine-dependent methyltransferases"/>
    <property type="match status" value="1"/>
</dbReference>
<dbReference type="Pfam" id="PF06962">
    <property type="entry name" value="rRNA_methylase"/>
    <property type="match status" value="1"/>
</dbReference>
<name>A0A3N4MT82_9NEIS</name>
<protein>
    <submittedName>
        <fullName evidence="1">rRNA methyltransferase</fullName>
    </submittedName>
</protein>
<dbReference type="GO" id="GO:0008168">
    <property type="term" value="F:methyltransferase activity"/>
    <property type="evidence" value="ECO:0007669"/>
    <property type="project" value="UniProtKB-KW"/>
</dbReference>
<evidence type="ECO:0000313" key="1">
    <source>
        <dbReference type="EMBL" id="RPD86911.1"/>
    </source>
</evidence>
<dbReference type="PANTHER" id="PTHR35276:SF1">
    <property type="entry name" value="TRNA (MNM(5)S(2)U34)-METHYLTRANSFERASE, CHLOROPLASTIC"/>
    <property type="match status" value="1"/>
</dbReference>
<reference evidence="1 2" key="1">
    <citation type="submission" date="2018-11" db="EMBL/GenBank/DDBJ databases">
        <title>Neisseria weixii sp. nov. isolated from the rectal contents of plateau pika (Ochotona cruzoniae).</title>
        <authorList>
            <person name="Zhang G."/>
        </authorList>
    </citation>
    <scope>NUCLEOTIDE SEQUENCE [LARGE SCALE GENOMIC DNA]</scope>
    <source>
        <strain evidence="1 2">10009</strain>
    </source>
</reference>
<gene>
    <name evidence="1" type="ORF">EGK74_07200</name>
</gene>
<sequence>MPVRYFYFQTVCKSYQENIMSIQNILPFTHQLLTQHLNDGDTALDGTAGNGHDTVFLAKAVGNRGKVWAFDVQRQAMEQTKARLMAENLLGRAALVEDSHQYIEKYIRQRLDAAVFNFGWLPGGDKNITTSAHSSLAALNSTLSLLNPNGIVVTVLYPGHDSGRVEAEAVEAWAQSLPQQEFAVLKYHFINRQNHPPYVLAIQKLRQK</sequence>
<dbReference type="Proteomes" id="UP000272412">
    <property type="component" value="Unassembled WGS sequence"/>
</dbReference>
<dbReference type="GO" id="GO:0032259">
    <property type="term" value="P:methylation"/>
    <property type="evidence" value="ECO:0007669"/>
    <property type="project" value="UniProtKB-KW"/>
</dbReference>
<dbReference type="Gene3D" id="3.40.50.150">
    <property type="entry name" value="Vaccinia Virus protein VP39"/>
    <property type="match status" value="1"/>
</dbReference>
<dbReference type="PANTHER" id="PTHR35276">
    <property type="entry name" value="S-ADENOSYL-L-METHIONINE-DEPENDENT METHYLTRANSFERASES SUPERFAMILY PROTEIN"/>
    <property type="match status" value="1"/>
</dbReference>
<keyword evidence="1" id="KW-0489">Methyltransferase</keyword>
<proteinExistence type="predicted"/>
<organism evidence="1 2">
    <name type="scientific">Neisseria weixii</name>
    <dbReference type="NCBI Taxonomy" id="1853276"/>
    <lineage>
        <taxon>Bacteria</taxon>
        <taxon>Pseudomonadati</taxon>
        <taxon>Pseudomonadota</taxon>
        <taxon>Betaproteobacteria</taxon>
        <taxon>Neisseriales</taxon>
        <taxon>Neisseriaceae</taxon>
        <taxon>Neisseria</taxon>
    </lineage>
</organism>